<dbReference type="PROSITE" id="PS00092">
    <property type="entry name" value="N6_MTASE"/>
    <property type="match status" value="1"/>
</dbReference>
<dbReference type="GO" id="GO:0009007">
    <property type="term" value="F:site-specific DNA-methyltransferase (adenine-specific) activity"/>
    <property type="evidence" value="ECO:0007669"/>
    <property type="project" value="UniProtKB-EC"/>
</dbReference>
<evidence type="ECO:0000313" key="11">
    <source>
        <dbReference type="EMBL" id="RCX00949.1"/>
    </source>
</evidence>
<evidence type="ECO:0000256" key="5">
    <source>
        <dbReference type="ARBA" id="ARBA00022691"/>
    </source>
</evidence>
<evidence type="ECO:0000313" key="12">
    <source>
        <dbReference type="Proteomes" id="UP000253506"/>
    </source>
</evidence>
<dbReference type="GO" id="GO:0003677">
    <property type="term" value="F:DNA binding"/>
    <property type="evidence" value="ECO:0007669"/>
    <property type="project" value="InterPro"/>
</dbReference>
<dbReference type="InterPro" id="IPR003356">
    <property type="entry name" value="DNA_methylase_A-5"/>
</dbReference>
<dbReference type="InterPro" id="IPR038333">
    <property type="entry name" value="T1MK-like_N_sf"/>
</dbReference>
<dbReference type="InterPro" id="IPR029063">
    <property type="entry name" value="SAM-dependent_MTases_sf"/>
</dbReference>
<dbReference type="Proteomes" id="UP000253506">
    <property type="component" value="Unassembled WGS sequence"/>
</dbReference>
<comment type="similarity">
    <text evidence="1">Belongs to the N(4)/N(6)-methyltransferase family.</text>
</comment>
<dbReference type="PANTHER" id="PTHR42933:SF1">
    <property type="entry name" value="SITE-SPECIFIC DNA-METHYLTRANSFERASE (ADENINE-SPECIFIC)"/>
    <property type="match status" value="1"/>
</dbReference>
<evidence type="ECO:0000256" key="3">
    <source>
        <dbReference type="ARBA" id="ARBA00022603"/>
    </source>
</evidence>
<name>A0A368ZVU6_9GAMM</name>
<dbReference type="Pfam" id="PF12161">
    <property type="entry name" value="HsdM_N"/>
    <property type="match status" value="1"/>
</dbReference>
<dbReference type="PANTHER" id="PTHR42933">
    <property type="entry name" value="SLR6095 PROTEIN"/>
    <property type="match status" value="1"/>
</dbReference>
<dbReference type="InterPro" id="IPR051537">
    <property type="entry name" value="DNA_Adenine_Mtase"/>
</dbReference>
<dbReference type="EC" id="2.1.1.72" evidence="2"/>
<feature type="domain" description="DNA methylase adenine-specific" evidence="9">
    <location>
        <begin position="178"/>
        <end position="505"/>
    </location>
</feature>
<dbReference type="AlphaFoldDB" id="A0A368ZVU6"/>
<dbReference type="Gene3D" id="1.20.1260.30">
    <property type="match status" value="1"/>
</dbReference>
<feature type="domain" description="N6 adenine-specific DNA methyltransferase N-terminal" evidence="10">
    <location>
        <begin position="9"/>
        <end position="168"/>
    </location>
</feature>
<comment type="catalytic activity">
    <reaction evidence="7">
        <text>a 2'-deoxyadenosine in DNA + S-adenosyl-L-methionine = an N(6)-methyl-2'-deoxyadenosine in DNA + S-adenosyl-L-homocysteine + H(+)</text>
        <dbReference type="Rhea" id="RHEA:15197"/>
        <dbReference type="Rhea" id="RHEA-COMP:12418"/>
        <dbReference type="Rhea" id="RHEA-COMP:12419"/>
        <dbReference type="ChEBI" id="CHEBI:15378"/>
        <dbReference type="ChEBI" id="CHEBI:57856"/>
        <dbReference type="ChEBI" id="CHEBI:59789"/>
        <dbReference type="ChEBI" id="CHEBI:90615"/>
        <dbReference type="ChEBI" id="CHEBI:90616"/>
        <dbReference type="EC" id="2.1.1.72"/>
    </reaction>
</comment>
<dbReference type="InterPro" id="IPR002052">
    <property type="entry name" value="DNA_methylase_N6_adenine_CS"/>
</dbReference>
<proteinExistence type="inferred from homology"/>
<dbReference type="NCBIfam" id="TIGR00497">
    <property type="entry name" value="hsdM"/>
    <property type="match status" value="1"/>
</dbReference>
<accession>A0A368ZVU6</accession>
<dbReference type="GO" id="GO:0009307">
    <property type="term" value="P:DNA restriction-modification system"/>
    <property type="evidence" value="ECO:0007669"/>
    <property type="project" value="UniProtKB-KW"/>
</dbReference>
<dbReference type="InterPro" id="IPR022749">
    <property type="entry name" value="D12N6_MeTrfase_N"/>
</dbReference>
<dbReference type="PRINTS" id="PR00507">
    <property type="entry name" value="N12N6MTFRASE"/>
</dbReference>
<evidence type="ECO:0000256" key="7">
    <source>
        <dbReference type="ARBA" id="ARBA00047942"/>
    </source>
</evidence>
<protein>
    <recommendedName>
        <fullName evidence="2">site-specific DNA-methyltransferase (adenine-specific)</fullName>
        <ecNumber evidence="2">2.1.1.72</ecNumber>
    </recommendedName>
</protein>
<evidence type="ECO:0000259" key="9">
    <source>
        <dbReference type="Pfam" id="PF02384"/>
    </source>
</evidence>
<keyword evidence="5" id="KW-0949">S-adenosyl-L-methionine</keyword>
<keyword evidence="3" id="KW-0489">Methyltransferase</keyword>
<dbReference type="GO" id="GO:0032259">
    <property type="term" value="P:methylation"/>
    <property type="evidence" value="ECO:0007669"/>
    <property type="project" value="UniProtKB-KW"/>
</dbReference>
<evidence type="ECO:0000256" key="8">
    <source>
        <dbReference type="SAM" id="Coils"/>
    </source>
</evidence>
<dbReference type="GO" id="GO:0008170">
    <property type="term" value="F:N-methyltransferase activity"/>
    <property type="evidence" value="ECO:0007669"/>
    <property type="project" value="InterPro"/>
</dbReference>
<dbReference type="Pfam" id="PF02384">
    <property type="entry name" value="N6_Mtase"/>
    <property type="match status" value="1"/>
</dbReference>
<evidence type="ECO:0000256" key="2">
    <source>
        <dbReference type="ARBA" id="ARBA00011900"/>
    </source>
</evidence>
<comment type="caution">
    <text evidence="11">The sequence shown here is derived from an EMBL/GenBank/DDBJ whole genome shotgun (WGS) entry which is preliminary data.</text>
</comment>
<sequence>MTEHDLNKLGSTLWGIADDLRGAMNADDFRDYMLSFLFLRYLSDNYEAAAKRELGPDYPQLAQEDKRAPLSVWYEQNEEDIPEFEKQMRRKVHYVIEPAHLWSSIAELARTQQDDLLLTLQQGFKYIENKSFENSFQGLFSEINLDSEKLGKNYSLRNAKLCSIISKIAEGIAGFSTSSDVLGDAYEYLIGQFAAGSGKKAGEFYTPQQISTILSEIVTLDSQEPAMGKKNKLNKVLDFACGSGSLLLNVRNKLKEAGGSIGRIYGQETNITTYNLARMNMLLHGMKDSEFEIHHGDSLLNDWDLLNEMNPAKKLLCDAVVANPPFSYRWEPNEALGENFRFKGYGLAPKSAADFAFLLHGFHFLSDEGTMAIILPHGVLFRGGAEARIRTKLLKDGHIDTVIGLPANLFFSTGIPVCIIVLKKCKKYDDVLFINAAEHFEKGKRQNKLREGVDAEPNDIDKIVSTYQFRKEEERYSRRVSMDEIEKNDFNLNISRYVSTAKQEKKINLQDVNRSLLDIEQSIDKAKAEHNKFLAELGLPLLP</sequence>
<reference evidence="11 12" key="1">
    <citation type="submission" date="2018-07" db="EMBL/GenBank/DDBJ databases">
        <title>Genomic Encyclopedia of Type Strains, Phase III (KMG-III): the genomes of soil and plant-associated and newly described type strains.</title>
        <authorList>
            <person name="Whitman W."/>
        </authorList>
    </citation>
    <scope>NUCLEOTIDE SEQUENCE [LARGE SCALE GENOMIC DNA]</scope>
    <source>
        <strain evidence="11 12">CECT 7731</strain>
    </source>
</reference>
<dbReference type="SUPFAM" id="SSF53335">
    <property type="entry name" value="S-adenosyl-L-methionine-dependent methyltransferases"/>
    <property type="match status" value="1"/>
</dbReference>
<feature type="coiled-coil region" evidence="8">
    <location>
        <begin position="509"/>
        <end position="536"/>
    </location>
</feature>
<keyword evidence="8" id="KW-0175">Coiled coil</keyword>
<evidence type="ECO:0000256" key="1">
    <source>
        <dbReference type="ARBA" id="ARBA00006594"/>
    </source>
</evidence>
<evidence type="ECO:0000259" key="10">
    <source>
        <dbReference type="Pfam" id="PF12161"/>
    </source>
</evidence>
<dbReference type="EMBL" id="QPJQ01000020">
    <property type="protein sequence ID" value="RCX00949.1"/>
    <property type="molecule type" value="Genomic_DNA"/>
</dbReference>
<gene>
    <name evidence="11" type="ORF">DFP77_12025</name>
</gene>
<evidence type="ECO:0000256" key="6">
    <source>
        <dbReference type="ARBA" id="ARBA00022747"/>
    </source>
</evidence>
<dbReference type="RefSeq" id="WP_114412401.1">
    <property type="nucleotide sequence ID" value="NZ_JBQDNF010000022.1"/>
</dbReference>
<keyword evidence="4" id="KW-0808">Transferase</keyword>
<keyword evidence="6" id="KW-0680">Restriction system</keyword>
<organism evidence="11 12">
    <name type="scientific">Marinomonas foliarum</name>
    <dbReference type="NCBI Taxonomy" id="491950"/>
    <lineage>
        <taxon>Bacteria</taxon>
        <taxon>Pseudomonadati</taxon>
        <taxon>Pseudomonadota</taxon>
        <taxon>Gammaproteobacteria</taxon>
        <taxon>Oceanospirillales</taxon>
        <taxon>Oceanospirillaceae</taxon>
        <taxon>Marinomonas</taxon>
    </lineage>
</organism>
<evidence type="ECO:0000256" key="4">
    <source>
        <dbReference type="ARBA" id="ARBA00022679"/>
    </source>
</evidence>
<dbReference type="Gene3D" id="3.40.50.150">
    <property type="entry name" value="Vaccinia Virus protein VP39"/>
    <property type="match status" value="1"/>
</dbReference>
<dbReference type="OrthoDB" id="9784823at2"/>
<dbReference type="InterPro" id="IPR004546">
    <property type="entry name" value="Restrct_endonuc_T1M"/>
</dbReference>